<feature type="region of interest" description="Disordered" evidence="1">
    <location>
        <begin position="119"/>
        <end position="141"/>
    </location>
</feature>
<dbReference type="EMBL" id="NNRM01000036">
    <property type="protein sequence ID" value="OYR24063.1"/>
    <property type="molecule type" value="Genomic_DNA"/>
</dbReference>
<keyword evidence="3" id="KW-1185">Reference proteome</keyword>
<organism evidence="2 3">
    <name type="scientific">Brucella pseudogrignonensis</name>
    <dbReference type="NCBI Taxonomy" id="419475"/>
    <lineage>
        <taxon>Bacteria</taxon>
        <taxon>Pseudomonadati</taxon>
        <taxon>Pseudomonadota</taxon>
        <taxon>Alphaproteobacteria</taxon>
        <taxon>Hyphomicrobiales</taxon>
        <taxon>Brucellaceae</taxon>
        <taxon>Brucella/Ochrobactrum group</taxon>
        <taxon>Brucella</taxon>
    </lineage>
</organism>
<evidence type="ECO:0000256" key="1">
    <source>
        <dbReference type="SAM" id="MobiDB-lite"/>
    </source>
</evidence>
<protein>
    <submittedName>
        <fullName evidence="2">Uncharacterized protein</fullName>
    </submittedName>
</protein>
<gene>
    <name evidence="2" type="ORF">CEV34_3185</name>
</gene>
<dbReference type="AlphaFoldDB" id="A0A256GAE7"/>
<name>A0A256GAE7_9HYPH</name>
<evidence type="ECO:0000313" key="2">
    <source>
        <dbReference type="EMBL" id="OYR24063.1"/>
    </source>
</evidence>
<comment type="caution">
    <text evidence="2">The sequence shown here is derived from an EMBL/GenBank/DDBJ whole genome shotgun (WGS) entry which is preliminary data.</text>
</comment>
<proteinExistence type="predicted"/>
<accession>A0A256GAE7</accession>
<dbReference type="Proteomes" id="UP000216188">
    <property type="component" value="Unassembled WGS sequence"/>
</dbReference>
<sequence length="141" mass="15764">MPLARIGNVNEIPFPCQSAKAEAKDDRHAKCQERGPEKTCHFFSHARLSEIFLCSSWSSPPLRLGLRACALRLSDKGLTQGPDFPAIASLYPAAPGWERIERAPNVRGERKSCAIQHQHCPAPMQEQDHERRTQRFPHGGA</sequence>
<evidence type="ECO:0000313" key="3">
    <source>
        <dbReference type="Proteomes" id="UP000216188"/>
    </source>
</evidence>
<reference evidence="2 3" key="1">
    <citation type="submission" date="2017-07" db="EMBL/GenBank/DDBJ databases">
        <title>Phylogenetic study on the rhizospheric bacterium Ochrobactrum sp. A44.</title>
        <authorList>
            <person name="Krzyzanowska D.M."/>
            <person name="Ossowicki A."/>
            <person name="Rajewska M."/>
            <person name="Maciag T."/>
            <person name="Kaczynski Z."/>
            <person name="Czerwicka M."/>
            <person name="Jafra S."/>
        </authorList>
    </citation>
    <scope>NUCLEOTIDE SEQUENCE [LARGE SCALE GENOMIC DNA]</scope>
    <source>
        <strain evidence="2 3">CCUG 30717</strain>
    </source>
</reference>